<dbReference type="InterPro" id="IPR021799">
    <property type="entry name" value="PIN-like_prokaryotic"/>
</dbReference>
<name>A0A479ZQW8_9CYAN</name>
<protein>
    <recommendedName>
        <fullName evidence="3">DUF3368 domain-containing protein</fullName>
    </recommendedName>
</protein>
<sequence length="68" mass="7615">MIIVSDTSPITNLAAINQLDLLQELYTGIVIPTAVYNEMKILMDQLIEQADFRVNDKLYTTIIQSAGE</sequence>
<accession>A0A479ZQW8</accession>
<evidence type="ECO:0008006" key="3">
    <source>
        <dbReference type="Google" id="ProtNLM"/>
    </source>
</evidence>
<dbReference type="Proteomes" id="UP000300142">
    <property type="component" value="Unassembled WGS sequence"/>
</dbReference>
<organism evidence="1 2">
    <name type="scientific">Sphaerospermopsis reniformis</name>
    <dbReference type="NCBI Taxonomy" id="531300"/>
    <lineage>
        <taxon>Bacteria</taxon>
        <taxon>Bacillati</taxon>
        <taxon>Cyanobacteriota</taxon>
        <taxon>Cyanophyceae</taxon>
        <taxon>Nostocales</taxon>
        <taxon>Aphanizomenonaceae</taxon>
        <taxon>Sphaerospermopsis</taxon>
    </lineage>
</organism>
<dbReference type="PANTHER" id="PTHR39550">
    <property type="entry name" value="SLL0658 PROTEIN"/>
    <property type="match status" value="1"/>
</dbReference>
<reference evidence="2" key="1">
    <citation type="submission" date="2019-02" db="EMBL/GenBank/DDBJ databases">
        <title>Draft genome sequence of Sphaerospermopsis reniformis NIES-1949.</title>
        <authorList>
            <person name="Yamaguchi H."/>
            <person name="Suzuki S."/>
            <person name="Kawachi M."/>
        </authorList>
    </citation>
    <scope>NUCLEOTIDE SEQUENCE [LARGE SCALE GENOMIC DNA]</scope>
    <source>
        <strain evidence="2">NIES-1949</strain>
    </source>
</reference>
<comment type="caution">
    <text evidence="1">The sequence shown here is derived from an EMBL/GenBank/DDBJ whole genome shotgun (WGS) entry which is preliminary data.</text>
</comment>
<evidence type="ECO:0000313" key="2">
    <source>
        <dbReference type="Proteomes" id="UP000300142"/>
    </source>
</evidence>
<gene>
    <name evidence="1" type="ORF">SR1949_01820</name>
</gene>
<proteinExistence type="predicted"/>
<dbReference type="PANTHER" id="PTHR39550:SF1">
    <property type="entry name" value="SLL0658 PROTEIN"/>
    <property type="match status" value="1"/>
</dbReference>
<keyword evidence="2" id="KW-1185">Reference proteome</keyword>
<dbReference type="Pfam" id="PF11848">
    <property type="entry name" value="DUF3368"/>
    <property type="match status" value="1"/>
</dbReference>
<dbReference type="EMBL" id="BJCE01000003">
    <property type="protein sequence ID" value="GCL35090.1"/>
    <property type="molecule type" value="Genomic_DNA"/>
</dbReference>
<dbReference type="AlphaFoldDB" id="A0A479ZQW8"/>
<evidence type="ECO:0000313" key="1">
    <source>
        <dbReference type="EMBL" id="GCL35090.1"/>
    </source>
</evidence>